<sequence>MEDGGIKAEEIAFRGRRKEMSKQRQDIMTCRLEGEFCAERKSGLRPDIGSNIDPSFAHRYRRGVKLVGGERGVGYLLGAEQQLEVDSADSARFVFAELSVMNSAFNSCPRRRDERLTKWSRFILNPMFLLPTLWRNPNQSRSNGRKKNLSGVDVIILQFTNLTQYSHYSFEFERGKMSDPSWGRQSVGFGGTYLRIVVEDRYSVTLRRTIKSWSTCKRERFTVVFTVLVLSGVGSPTLDPTQARAFEPDPDPTRARLQVGSWVGSEILCDPRPGSPTRVGTYKFQRMLTIESLLKKSFLRRGRHIGSISSRN</sequence>
<evidence type="ECO:0000313" key="1">
    <source>
        <dbReference type="EMBL" id="KAK7036283.1"/>
    </source>
</evidence>
<name>A0AAW0CBQ1_9AGAR</name>
<dbReference type="AlphaFoldDB" id="A0AAW0CBQ1"/>
<organism evidence="1 2">
    <name type="scientific">Favolaschia claudopus</name>
    <dbReference type="NCBI Taxonomy" id="2862362"/>
    <lineage>
        <taxon>Eukaryota</taxon>
        <taxon>Fungi</taxon>
        <taxon>Dikarya</taxon>
        <taxon>Basidiomycota</taxon>
        <taxon>Agaricomycotina</taxon>
        <taxon>Agaricomycetes</taxon>
        <taxon>Agaricomycetidae</taxon>
        <taxon>Agaricales</taxon>
        <taxon>Marasmiineae</taxon>
        <taxon>Mycenaceae</taxon>
        <taxon>Favolaschia</taxon>
    </lineage>
</organism>
<dbReference type="EMBL" id="JAWWNJ010000019">
    <property type="protein sequence ID" value="KAK7036283.1"/>
    <property type="molecule type" value="Genomic_DNA"/>
</dbReference>
<protein>
    <submittedName>
        <fullName evidence="1">Uncharacterized protein</fullName>
    </submittedName>
</protein>
<accession>A0AAW0CBQ1</accession>
<reference evidence="1 2" key="1">
    <citation type="journal article" date="2024" name="J Genomics">
        <title>Draft genome sequencing and assembly of Favolaschia claudopus CIRM-BRFM 2984 isolated from oak limbs.</title>
        <authorList>
            <person name="Navarro D."/>
            <person name="Drula E."/>
            <person name="Chaduli D."/>
            <person name="Cazenave R."/>
            <person name="Ahrendt S."/>
            <person name="Wang J."/>
            <person name="Lipzen A."/>
            <person name="Daum C."/>
            <person name="Barry K."/>
            <person name="Grigoriev I.V."/>
            <person name="Favel A."/>
            <person name="Rosso M.N."/>
            <person name="Martin F."/>
        </authorList>
    </citation>
    <scope>NUCLEOTIDE SEQUENCE [LARGE SCALE GENOMIC DNA]</scope>
    <source>
        <strain evidence="1 2">CIRM-BRFM 2984</strain>
    </source>
</reference>
<evidence type="ECO:0000313" key="2">
    <source>
        <dbReference type="Proteomes" id="UP001362999"/>
    </source>
</evidence>
<dbReference type="Proteomes" id="UP001362999">
    <property type="component" value="Unassembled WGS sequence"/>
</dbReference>
<proteinExistence type="predicted"/>
<keyword evidence="2" id="KW-1185">Reference proteome</keyword>
<comment type="caution">
    <text evidence="1">The sequence shown here is derived from an EMBL/GenBank/DDBJ whole genome shotgun (WGS) entry which is preliminary data.</text>
</comment>
<gene>
    <name evidence="1" type="ORF">R3P38DRAFT_3351161</name>
</gene>